<evidence type="ECO:0000256" key="1">
    <source>
        <dbReference type="ARBA" id="ARBA00022741"/>
    </source>
</evidence>
<sequence length="67" mass="7481">MDGEANHHRALEPETIAEILEVRRLEGELIALLANLAEHHPKGGREFAAARTNLQQARMWAIEGITL</sequence>
<keyword evidence="1" id="KW-0547">Nucleotide-binding</keyword>
<evidence type="ECO:0000313" key="3">
    <source>
        <dbReference type="EMBL" id="PZR32288.1"/>
    </source>
</evidence>
<dbReference type="EMBL" id="QFQZ01000064">
    <property type="protein sequence ID" value="PZR32288.1"/>
    <property type="molecule type" value="Genomic_DNA"/>
</dbReference>
<dbReference type="Pfam" id="PF24729">
    <property type="entry name" value="Acb2_Tad1_hairpin"/>
    <property type="match status" value="1"/>
</dbReference>
<evidence type="ECO:0000259" key="2">
    <source>
        <dbReference type="Pfam" id="PF24729"/>
    </source>
</evidence>
<organism evidence="3 4">
    <name type="scientific">Caulobacter segnis</name>
    <dbReference type="NCBI Taxonomy" id="88688"/>
    <lineage>
        <taxon>Bacteria</taxon>
        <taxon>Pseudomonadati</taxon>
        <taxon>Pseudomonadota</taxon>
        <taxon>Alphaproteobacteria</taxon>
        <taxon>Caulobacterales</taxon>
        <taxon>Caulobacteraceae</taxon>
        <taxon>Caulobacter</taxon>
    </lineage>
</organism>
<dbReference type="InterPro" id="IPR056098">
    <property type="entry name" value="Acb2/Tad1_hairpin"/>
</dbReference>
<dbReference type="Proteomes" id="UP000249393">
    <property type="component" value="Unassembled WGS sequence"/>
</dbReference>
<comment type="caution">
    <text evidence="3">The sequence shown here is derived from an EMBL/GenBank/DDBJ whole genome shotgun (WGS) entry which is preliminary data.</text>
</comment>
<feature type="domain" description="Acb2/Tad1 hairpin" evidence="2">
    <location>
        <begin position="10"/>
        <end position="66"/>
    </location>
</feature>
<reference evidence="3 4" key="1">
    <citation type="submission" date="2017-08" db="EMBL/GenBank/DDBJ databases">
        <title>Infants hospitalized years apart are colonized by the same room-sourced microbial strains.</title>
        <authorList>
            <person name="Brooks B."/>
            <person name="Olm M.R."/>
            <person name="Firek B.A."/>
            <person name="Baker R."/>
            <person name="Thomas B.C."/>
            <person name="Morowitz M.J."/>
            <person name="Banfield J.F."/>
        </authorList>
    </citation>
    <scope>NUCLEOTIDE SEQUENCE [LARGE SCALE GENOMIC DNA]</scope>
    <source>
        <strain evidence="3">S2_003_000_R2_4</strain>
    </source>
</reference>
<gene>
    <name evidence="3" type="ORF">DI526_17085</name>
</gene>
<accession>A0A2W5WFA7</accession>
<evidence type="ECO:0000313" key="4">
    <source>
        <dbReference type="Proteomes" id="UP000249393"/>
    </source>
</evidence>
<dbReference type="AlphaFoldDB" id="A0A2W5WFA7"/>
<proteinExistence type="predicted"/>
<dbReference type="RefSeq" id="WP_304280628.1">
    <property type="nucleotide sequence ID" value="NZ_QFQZ01000064.1"/>
</dbReference>
<dbReference type="GO" id="GO:0000166">
    <property type="term" value="F:nucleotide binding"/>
    <property type="evidence" value="ECO:0007669"/>
    <property type="project" value="UniProtKB-KW"/>
</dbReference>
<name>A0A2W5WFA7_9CAUL</name>
<protein>
    <recommendedName>
        <fullName evidence="2">Acb2/Tad1 hairpin domain-containing protein</fullName>
    </recommendedName>
</protein>